<evidence type="ECO:0000313" key="1">
    <source>
        <dbReference type="EMBL" id="WMV45000.1"/>
    </source>
</evidence>
<sequence length="265" mass="30105">QGVYHMKQPHPYPQDHVEEEEEVDIEIEDEDKAKPELRANVGFTGLPSMDVGVVQQVLAFLSGLLEAKALELVITCTILVCDRMATVLFDPGSEFEVERWIDLTKVYDVTIHYHSGKANMVVDALSRKTISMDTLNCLGVSKRPLAKEIWILEYKFMRLGISQTGGVLVSIEVKPSFIERIKVKKFWDKELVNFKIKVVFGETQDATLDAYGWFKAKDVKPLGVGLVKDAQERVREIQAKLLAAKSRQKEYVDRMVRDITFQVGD</sequence>
<keyword evidence="2" id="KW-1185">Reference proteome</keyword>
<protein>
    <recommendedName>
        <fullName evidence="3">Reverse transcriptase domain-containing protein</fullName>
    </recommendedName>
</protein>
<gene>
    <name evidence="1" type="ORF">MTR67_038385</name>
</gene>
<dbReference type="EMBL" id="CP133620">
    <property type="protein sequence ID" value="WMV45000.1"/>
    <property type="molecule type" value="Genomic_DNA"/>
</dbReference>
<dbReference type="AlphaFoldDB" id="A0AAF0UFV7"/>
<feature type="non-terminal residue" evidence="1">
    <location>
        <position position="1"/>
    </location>
</feature>
<proteinExistence type="predicted"/>
<reference evidence="1" key="1">
    <citation type="submission" date="2023-08" db="EMBL/GenBank/DDBJ databases">
        <title>A de novo genome assembly of Solanum verrucosum Schlechtendal, a Mexican diploid species geographically isolated from the other diploid A-genome species in potato relatives.</title>
        <authorList>
            <person name="Hosaka K."/>
        </authorList>
    </citation>
    <scope>NUCLEOTIDE SEQUENCE</scope>
    <source>
        <tissue evidence="1">Young leaves</tissue>
    </source>
</reference>
<accession>A0AAF0UFV7</accession>
<dbReference type="Proteomes" id="UP001234989">
    <property type="component" value="Chromosome 9"/>
</dbReference>
<evidence type="ECO:0000313" key="2">
    <source>
        <dbReference type="Proteomes" id="UP001234989"/>
    </source>
</evidence>
<evidence type="ECO:0008006" key="3">
    <source>
        <dbReference type="Google" id="ProtNLM"/>
    </source>
</evidence>
<name>A0AAF0UFV7_SOLVR</name>
<organism evidence="1 2">
    <name type="scientific">Solanum verrucosum</name>
    <dbReference type="NCBI Taxonomy" id="315347"/>
    <lineage>
        <taxon>Eukaryota</taxon>
        <taxon>Viridiplantae</taxon>
        <taxon>Streptophyta</taxon>
        <taxon>Embryophyta</taxon>
        <taxon>Tracheophyta</taxon>
        <taxon>Spermatophyta</taxon>
        <taxon>Magnoliopsida</taxon>
        <taxon>eudicotyledons</taxon>
        <taxon>Gunneridae</taxon>
        <taxon>Pentapetalae</taxon>
        <taxon>asterids</taxon>
        <taxon>lamiids</taxon>
        <taxon>Solanales</taxon>
        <taxon>Solanaceae</taxon>
        <taxon>Solanoideae</taxon>
        <taxon>Solaneae</taxon>
        <taxon>Solanum</taxon>
    </lineage>
</organism>